<organism evidence="1">
    <name type="scientific">Anguilla anguilla</name>
    <name type="common">European freshwater eel</name>
    <name type="synonym">Muraena anguilla</name>
    <dbReference type="NCBI Taxonomy" id="7936"/>
    <lineage>
        <taxon>Eukaryota</taxon>
        <taxon>Metazoa</taxon>
        <taxon>Chordata</taxon>
        <taxon>Craniata</taxon>
        <taxon>Vertebrata</taxon>
        <taxon>Euteleostomi</taxon>
        <taxon>Actinopterygii</taxon>
        <taxon>Neopterygii</taxon>
        <taxon>Teleostei</taxon>
        <taxon>Anguilliformes</taxon>
        <taxon>Anguillidae</taxon>
        <taxon>Anguilla</taxon>
    </lineage>
</organism>
<proteinExistence type="predicted"/>
<reference evidence="1" key="1">
    <citation type="submission" date="2014-11" db="EMBL/GenBank/DDBJ databases">
        <authorList>
            <person name="Amaro Gonzalez C."/>
        </authorList>
    </citation>
    <scope>NUCLEOTIDE SEQUENCE</scope>
</reference>
<accession>A0A0E9XRK6</accession>
<protein>
    <submittedName>
        <fullName evidence="1">Uncharacterized protein</fullName>
    </submittedName>
</protein>
<sequence>MDLKNRVENIMKLSEVHSQVNFANEVHEGGHKTSSLDFCFLRSFLDTQMHWMAFFNVTRLFSLIFLSQNGSFELFQIKT</sequence>
<dbReference type="AlphaFoldDB" id="A0A0E9XRK6"/>
<dbReference type="EMBL" id="GBXM01004087">
    <property type="protein sequence ID" value="JAI04491.1"/>
    <property type="molecule type" value="Transcribed_RNA"/>
</dbReference>
<reference evidence="1" key="2">
    <citation type="journal article" date="2015" name="Fish Shellfish Immunol.">
        <title>Early steps in the European eel (Anguilla anguilla)-Vibrio vulnificus interaction in the gills: Role of the RtxA13 toxin.</title>
        <authorList>
            <person name="Callol A."/>
            <person name="Pajuelo D."/>
            <person name="Ebbesson L."/>
            <person name="Teles M."/>
            <person name="MacKenzie S."/>
            <person name="Amaro C."/>
        </authorList>
    </citation>
    <scope>NUCLEOTIDE SEQUENCE</scope>
</reference>
<evidence type="ECO:0000313" key="1">
    <source>
        <dbReference type="EMBL" id="JAI04491.1"/>
    </source>
</evidence>
<name>A0A0E9XRK6_ANGAN</name>